<keyword evidence="2" id="KW-0677">Repeat</keyword>
<name>A0A813JLN7_POLGL</name>
<dbReference type="PANTHER" id="PTHR24412">
    <property type="entry name" value="KELCH PROTEIN"/>
    <property type="match status" value="1"/>
</dbReference>
<dbReference type="InterPro" id="IPR015915">
    <property type="entry name" value="Kelch-typ_b-propeller"/>
</dbReference>
<dbReference type="AlphaFoldDB" id="A0A813JLN7"/>
<protein>
    <submittedName>
        <fullName evidence="3">Uncharacterized protein</fullName>
    </submittedName>
</protein>
<dbReference type="SMART" id="SM00612">
    <property type="entry name" value="Kelch"/>
    <property type="match status" value="5"/>
</dbReference>
<sequence>MGTRRADWSDPGAAEALLWLAIDDLKGNPKRPVSLPSSVYTNVIASFLRFDAPLPNQLYVLGGRNQQDGPLDSVEMFDSWHGCWVTCPPMSVKRAGCGAAELPDRRLLCVGGYDGEGIVRGLLASCEIFDPVTQQWSDDVAPLAHARWGHGCATLGGLVYTVGGCSLRPGAPARESFMETLRSCEVYDPASNTWAPCADLQMARAGSRVVAINDYCLAAVGGCDDVFGRAEMLPTVEVFDVTTGRWSLLDVQLSAPRTTAAVAALEDSRILVVGGAPSLSSAEVFHFPLGSSASSGSSVIADIDEGRMGCQAVAMLLPAPGGQYPLCDRPCVIVIGGENGKEDWEGSQAAVTQFNSILVYDIQESCWLPEASFPPMATPRTAMALCVGHGRIRGPPHVQRAGCKGGG</sequence>
<evidence type="ECO:0000256" key="2">
    <source>
        <dbReference type="ARBA" id="ARBA00022737"/>
    </source>
</evidence>
<accession>A0A813JLN7</accession>
<evidence type="ECO:0000313" key="3">
    <source>
        <dbReference type="EMBL" id="CAE8679824.1"/>
    </source>
</evidence>
<organism evidence="3 4">
    <name type="scientific">Polarella glacialis</name>
    <name type="common">Dinoflagellate</name>
    <dbReference type="NCBI Taxonomy" id="89957"/>
    <lineage>
        <taxon>Eukaryota</taxon>
        <taxon>Sar</taxon>
        <taxon>Alveolata</taxon>
        <taxon>Dinophyceae</taxon>
        <taxon>Suessiales</taxon>
        <taxon>Suessiaceae</taxon>
        <taxon>Polarella</taxon>
    </lineage>
</organism>
<dbReference type="Pfam" id="PF24681">
    <property type="entry name" value="Kelch_KLHDC2_KLHL20_DRC7"/>
    <property type="match status" value="1"/>
</dbReference>
<dbReference type="Proteomes" id="UP000626109">
    <property type="component" value="Unassembled WGS sequence"/>
</dbReference>
<comment type="caution">
    <text evidence="3">The sequence shown here is derived from an EMBL/GenBank/DDBJ whole genome shotgun (WGS) entry which is preliminary data.</text>
</comment>
<evidence type="ECO:0000313" key="4">
    <source>
        <dbReference type="Proteomes" id="UP000626109"/>
    </source>
</evidence>
<dbReference type="Gene3D" id="2.120.10.80">
    <property type="entry name" value="Kelch-type beta propeller"/>
    <property type="match status" value="2"/>
</dbReference>
<dbReference type="InterPro" id="IPR006652">
    <property type="entry name" value="Kelch_1"/>
</dbReference>
<dbReference type="PANTHER" id="PTHR24412:SF497">
    <property type="entry name" value="KELCH-LIKE PROTEIN 18"/>
    <property type="match status" value="1"/>
</dbReference>
<proteinExistence type="predicted"/>
<keyword evidence="1" id="KW-0880">Kelch repeat</keyword>
<dbReference type="EMBL" id="CAJNNW010025805">
    <property type="protein sequence ID" value="CAE8679824.1"/>
    <property type="molecule type" value="Genomic_DNA"/>
</dbReference>
<evidence type="ECO:0000256" key="1">
    <source>
        <dbReference type="ARBA" id="ARBA00022441"/>
    </source>
</evidence>
<gene>
    <name evidence="3" type="ORF">PGLA2088_LOCUS21572</name>
</gene>
<reference evidence="3" key="1">
    <citation type="submission" date="2021-02" db="EMBL/GenBank/DDBJ databases">
        <authorList>
            <person name="Dougan E. K."/>
            <person name="Rhodes N."/>
            <person name="Thang M."/>
            <person name="Chan C."/>
        </authorList>
    </citation>
    <scope>NUCLEOTIDE SEQUENCE</scope>
</reference>
<dbReference type="SUPFAM" id="SSF117281">
    <property type="entry name" value="Kelch motif"/>
    <property type="match status" value="1"/>
</dbReference>